<evidence type="ECO:0000313" key="2">
    <source>
        <dbReference type="Proteomes" id="UP000244523"/>
    </source>
</evidence>
<sequence length="116" mass="12954">MSERDSPIDLMIEFVMEELLSGSPQRKQAMVRTLALKWSAQPALSLVYAVTTATAMIEDSFPDAVKEDPVIPLGYRLSALISADIHTVQSMGQPPSLAGDLLHFWRRVDPKFLRLQ</sequence>
<organism evidence="1 2">
    <name type="scientific">Yoonia sediminilitoris</name>
    <dbReference type="NCBI Taxonomy" id="1286148"/>
    <lineage>
        <taxon>Bacteria</taxon>
        <taxon>Pseudomonadati</taxon>
        <taxon>Pseudomonadota</taxon>
        <taxon>Alphaproteobacteria</taxon>
        <taxon>Rhodobacterales</taxon>
        <taxon>Paracoccaceae</taxon>
        <taxon>Yoonia</taxon>
    </lineage>
</organism>
<proteinExistence type="predicted"/>
<keyword evidence="2" id="KW-1185">Reference proteome</keyword>
<protein>
    <submittedName>
        <fullName evidence="1">Uncharacterized protein</fullName>
    </submittedName>
</protein>
<dbReference type="OrthoDB" id="7689048at2"/>
<accession>A0A2T6KIX5</accession>
<dbReference type="AlphaFoldDB" id="A0A2T6KIX5"/>
<evidence type="ECO:0000313" key="1">
    <source>
        <dbReference type="EMBL" id="PUB15676.1"/>
    </source>
</evidence>
<dbReference type="RefSeq" id="WP_108386334.1">
    <property type="nucleotide sequence ID" value="NZ_QBUD01000004.1"/>
</dbReference>
<dbReference type="Proteomes" id="UP000244523">
    <property type="component" value="Unassembled WGS sequence"/>
</dbReference>
<comment type="caution">
    <text evidence="1">The sequence shown here is derived from an EMBL/GenBank/DDBJ whole genome shotgun (WGS) entry which is preliminary data.</text>
</comment>
<gene>
    <name evidence="1" type="ORF">C8N45_104296</name>
</gene>
<dbReference type="EMBL" id="QBUD01000004">
    <property type="protein sequence ID" value="PUB15676.1"/>
    <property type="molecule type" value="Genomic_DNA"/>
</dbReference>
<reference evidence="1 2" key="1">
    <citation type="submission" date="2018-04" db="EMBL/GenBank/DDBJ databases">
        <title>Genomic Encyclopedia of Archaeal and Bacterial Type Strains, Phase II (KMG-II): from individual species to whole genera.</title>
        <authorList>
            <person name="Goeker M."/>
        </authorList>
    </citation>
    <scope>NUCLEOTIDE SEQUENCE [LARGE SCALE GENOMIC DNA]</scope>
    <source>
        <strain evidence="1 2">DSM 29955</strain>
    </source>
</reference>
<name>A0A2T6KIX5_9RHOB</name>